<dbReference type="RefSeq" id="WP_139998902.1">
    <property type="nucleotide sequence ID" value="NZ_VFJE01000050.1"/>
</dbReference>
<dbReference type="PANTHER" id="PTHR37422">
    <property type="entry name" value="TEICHURONIC ACID BIOSYNTHESIS PROTEIN TUAE"/>
    <property type="match status" value="1"/>
</dbReference>
<feature type="transmembrane region" description="Helical" evidence="5">
    <location>
        <begin position="158"/>
        <end position="185"/>
    </location>
</feature>
<evidence type="ECO:0000259" key="6">
    <source>
        <dbReference type="Pfam" id="PF04932"/>
    </source>
</evidence>
<reference evidence="7 8" key="1">
    <citation type="submission" date="2019-06" db="EMBL/GenBank/DDBJ databases">
        <title>Flavobacterium sp. MaA-Y11 from geoumgang.</title>
        <authorList>
            <person name="Jeong S."/>
        </authorList>
    </citation>
    <scope>NUCLEOTIDE SEQUENCE [LARGE SCALE GENOMIC DNA]</scope>
    <source>
        <strain evidence="7 8">MaA-Y11</strain>
    </source>
</reference>
<dbReference type="OrthoDB" id="1631746at2"/>
<sequence>MKKTSIVVYKKFFFEFSILLMAISMPFWMFLNNISIGIALIATLVLVKPKKLIKNFITNKISISFFILYIIMILSLLYTENLSYGYKVLGRCSMFVLIPIIFAGVKEFINQRLFGLILKCYIIATALACLLCLSFAVIKTIEYGAVNPFDKSNGNFFSYFNLTAVLKTHPIYFGVNVVFSLSVLLHELVSSKSILNLSKKSLLIFISFFIIFIPLLNSFILLVSSFIIFSITIYNFFIRKRLQKTYLKVMGFVILLMIPVYFSTYFIAEKFKGIDLIEDITTRDYSGDKFTAIRARNAKIKSSIDLIKDHPLIGVGIGDGTHELIKYYSKNKFEHGVKRGYNSHNQFLTTFIYTGIFGFSILFFIFIFAFTFAIKKKNFYLLFFLIVSVLFFLTESVLERQKGIFIFLFFVSLLPLYESHLLEPKNKTK</sequence>
<protein>
    <recommendedName>
        <fullName evidence="6">O-antigen ligase-related domain-containing protein</fullName>
    </recommendedName>
</protein>
<evidence type="ECO:0000256" key="5">
    <source>
        <dbReference type="SAM" id="Phobius"/>
    </source>
</evidence>
<dbReference type="Proteomes" id="UP000319175">
    <property type="component" value="Unassembled WGS sequence"/>
</dbReference>
<feature type="transmembrane region" description="Helical" evidence="5">
    <location>
        <begin position="404"/>
        <end position="422"/>
    </location>
</feature>
<keyword evidence="8" id="KW-1185">Reference proteome</keyword>
<feature type="transmembrane region" description="Helical" evidence="5">
    <location>
        <begin position="379"/>
        <end position="398"/>
    </location>
</feature>
<feature type="domain" description="O-antigen ligase-related" evidence="6">
    <location>
        <begin position="208"/>
        <end position="363"/>
    </location>
</feature>
<feature type="transmembrane region" description="Helical" evidence="5">
    <location>
        <begin position="61"/>
        <end position="78"/>
    </location>
</feature>
<feature type="transmembrane region" description="Helical" evidence="5">
    <location>
        <begin position="84"/>
        <end position="104"/>
    </location>
</feature>
<evidence type="ECO:0000313" key="7">
    <source>
        <dbReference type="EMBL" id="TPD71959.1"/>
    </source>
</evidence>
<comment type="caution">
    <text evidence="7">The sequence shown here is derived from an EMBL/GenBank/DDBJ whole genome shotgun (WGS) entry which is preliminary data.</text>
</comment>
<dbReference type="InterPro" id="IPR051533">
    <property type="entry name" value="WaaL-like"/>
</dbReference>
<dbReference type="Pfam" id="PF04932">
    <property type="entry name" value="Wzy_C"/>
    <property type="match status" value="1"/>
</dbReference>
<feature type="transmembrane region" description="Helical" evidence="5">
    <location>
        <begin position="219"/>
        <end position="237"/>
    </location>
</feature>
<evidence type="ECO:0000256" key="1">
    <source>
        <dbReference type="ARBA" id="ARBA00004141"/>
    </source>
</evidence>
<dbReference type="AlphaFoldDB" id="A0A501QGD0"/>
<evidence type="ECO:0000256" key="4">
    <source>
        <dbReference type="ARBA" id="ARBA00023136"/>
    </source>
</evidence>
<dbReference type="InterPro" id="IPR007016">
    <property type="entry name" value="O-antigen_ligase-rel_domated"/>
</dbReference>
<feature type="transmembrane region" description="Helical" evidence="5">
    <location>
        <begin position="249"/>
        <end position="268"/>
    </location>
</feature>
<accession>A0A501QGD0</accession>
<evidence type="ECO:0000256" key="3">
    <source>
        <dbReference type="ARBA" id="ARBA00022989"/>
    </source>
</evidence>
<evidence type="ECO:0000256" key="2">
    <source>
        <dbReference type="ARBA" id="ARBA00022692"/>
    </source>
</evidence>
<keyword evidence="2 5" id="KW-0812">Transmembrane</keyword>
<evidence type="ECO:0000313" key="8">
    <source>
        <dbReference type="Proteomes" id="UP000319175"/>
    </source>
</evidence>
<proteinExistence type="predicted"/>
<comment type="subcellular location">
    <subcellularLocation>
        <location evidence="1">Membrane</location>
        <topology evidence="1">Multi-pass membrane protein</topology>
    </subcellularLocation>
</comment>
<dbReference type="EMBL" id="VFJE01000050">
    <property type="protein sequence ID" value="TPD71959.1"/>
    <property type="molecule type" value="Genomic_DNA"/>
</dbReference>
<feature type="transmembrane region" description="Helical" evidence="5">
    <location>
        <begin position="351"/>
        <end position="372"/>
    </location>
</feature>
<feature type="transmembrane region" description="Helical" evidence="5">
    <location>
        <begin position="34"/>
        <end position="49"/>
    </location>
</feature>
<organism evidence="7 8">
    <name type="scientific">Flavobacterium microcysteis</name>
    <dbReference type="NCBI Taxonomy" id="2596891"/>
    <lineage>
        <taxon>Bacteria</taxon>
        <taxon>Pseudomonadati</taxon>
        <taxon>Bacteroidota</taxon>
        <taxon>Flavobacteriia</taxon>
        <taxon>Flavobacteriales</taxon>
        <taxon>Flavobacteriaceae</taxon>
        <taxon>Flavobacterium</taxon>
    </lineage>
</organism>
<feature type="transmembrane region" description="Helical" evidence="5">
    <location>
        <begin position="116"/>
        <end position="138"/>
    </location>
</feature>
<dbReference type="PANTHER" id="PTHR37422:SF13">
    <property type="entry name" value="LIPOPOLYSACCHARIDE BIOSYNTHESIS PROTEIN PA4999-RELATED"/>
    <property type="match status" value="1"/>
</dbReference>
<name>A0A501QGD0_9FLAO</name>
<keyword evidence="4 5" id="KW-0472">Membrane</keyword>
<dbReference type="GO" id="GO:0016020">
    <property type="term" value="C:membrane"/>
    <property type="evidence" value="ECO:0007669"/>
    <property type="project" value="UniProtKB-SubCell"/>
</dbReference>
<keyword evidence="3 5" id="KW-1133">Transmembrane helix</keyword>
<gene>
    <name evidence="7" type="ORF">FJA49_03495</name>
</gene>